<evidence type="ECO:0000256" key="6">
    <source>
        <dbReference type="ARBA" id="ARBA00023004"/>
    </source>
</evidence>
<dbReference type="CDD" id="cd01347">
    <property type="entry name" value="ligand_gated_channel"/>
    <property type="match status" value="1"/>
</dbReference>
<evidence type="ECO:0000256" key="7">
    <source>
        <dbReference type="ARBA" id="ARBA00023065"/>
    </source>
</evidence>
<dbReference type="Proteomes" id="UP000292085">
    <property type="component" value="Unassembled WGS sequence"/>
</dbReference>
<evidence type="ECO:0000256" key="5">
    <source>
        <dbReference type="ARBA" id="ARBA00022692"/>
    </source>
</evidence>
<feature type="signal peptide" evidence="13">
    <location>
        <begin position="1"/>
        <end position="39"/>
    </location>
</feature>
<keyword evidence="3 11" id="KW-1134">Transmembrane beta strand</keyword>
<feature type="domain" description="Secretin/TonB short N-terminal" evidence="14">
    <location>
        <begin position="64"/>
        <end position="115"/>
    </location>
</feature>
<reference evidence="15 16" key="1">
    <citation type="submission" date="2019-02" db="EMBL/GenBank/DDBJ databases">
        <authorList>
            <person name="Li Y."/>
        </authorList>
    </citation>
    <scope>NUCLEOTIDE SEQUENCE [LARGE SCALE GENOMIC DNA]</scope>
    <source>
        <strain evidence="15 16">3-7</strain>
    </source>
</reference>
<dbReference type="InterPro" id="IPR012910">
    <property type="entry name" value="Plug_dom"/>
</dbReference>
<protein>
    <submittedName>
        <fullName evidence="15">TonB-dependent receptor</fullName>
    </submittedName>
</protein>
<keyword evidence="16" id="KW-1185">Reference proteome</keyword>
<keyword evidence="15" id="KW-0675">Receptor</keyword>
<dbReference type="Pfam" id="PF00593">
    <property type="entry name" value="TonB_dep_Rec_b-barrel"/>
    <property type="match status" value="1"/>
</dbReference>
<evidence type="ECO:0000256" key="3">
    <source>
        <dbReference type="ARBA" id="ARBA00022452"/>
    </source>
</evidence>
<dbReference type="GO" id="GO:0006826">
    <property type="term" value="P:iron ion transport"/>
    <property type="evidence" value="ECO:0007669"/>
    <property type="project" value="UniProtKB-KW"/>
</dbReference>
<keyword evidence="6" id="KW-0408">Iron</keyword>
<keyword evidence="10 11" id="KW-0998">Cell outer membrane</keyword>
<dbReference type="PANTHER" id="PTHR32552:SF81">
    <property type="entry name" value="TONB-DEPENDENT OUTER MEMBRANE RECEPTOR"/>
    <property type="match status" value="1"/>
</dbReference>
<keyword evidence="4" id="KW-0410">Iron transport</keyword>
<keyword evidence="7" id="KW-0406">Ion transport</keyword>
<dbReference type="InterPro" id="IPR036942">
    <property type="entry name" value="Beta-barrel_TonB_sf"/>
</dbReference>
<evidence type="ECO:0000256" key="11">
    <source>
        <dbReference type="PROSITE-ProRule" id="PRU01360"/>
    </source>
</evidence>
<evidence type="ECO:0000256" key="10">
    <source>
        <dbReference type="ARBA" id="ARBA00023237"/>
    </source>
</evidence>
<comment type="subcellular location">
    <subcellularLocation>
        <location evidence="1 11">Cell outer membrane</location>
        <topology evidence="1 11">Multi-pass membrane protein</topology>
    </subcellularLocation>
</comment>
<comment type="caution">
    <text evidence="15">The sequence shown here is derived from an EMBL/GenBank/DDBJ whole genome shotgun (WGS) entry which is preliminary data.</text>
</comment>
<dbReference type="SUPFAM" id="SSF56935">
    <property type="entry name" value="Porins"/>
    <property type="match status" value="1"/>
</dbReference>
<sequence>MRKHAHAKRGNSMFSTRSRHMAYASAAVVAFTASAAAQAQYQRFDIAEQPATTSIPIFARQAHVQITAPGKILRGVTTPALHGNYDVRTALHQLLVGTRLRIVADAGATITLAESPTTSAGDPAQTATRSPDPAWTRDIVVTATKRSERLIDIPQAVSAVRASTLTRAGAVRLEDYAASVPGVTISNNTGAGVQTQIIFRGISTGVGGNPVAAVYVDDAPITSATQLGAGGSFPDFDPADLERIEFLRGPQGTLYGAASLGGLLKFVTRKPDFDTLSGRAELGFTGVDHGGLGGGARGRINAPLGENVAVSASGFYRIDPGFIDNVLTGKSNENETRTRGGRVALAVRPVTNVTIVGSAMYQAINADSVTTIDTDLSGRPLYGDLQVSRPRGASALTQRFTLYDLSINAQLNGFDVISDTSYGIQKSGTYVDYTRIIGGVLDSISGQPSGTLGASVFQPFRTKKLTQEVRLQSTTKGFFGWQIGGFYTREKANSLALVNPLYRQTGESAASVGLPPLGNGEVNATYREIAGFGNVTLNFTSKLSLSGGLRYSDIRQSNSQTLSGLLLGNSASSGSSSDHKLTFSVNPSYKITPNILVYGRVASGYRPGGPNTTTNDPASYNPDTVVSYEVGTKGTLFDRLLTFDLDAFLIDWNDIQVQQSKIGPGGTPLSFIGNAGKAQSKGVEAAFTAAPMSGLTFDANIAYTDATFRNTVGPAVAGDRLPSSAKWTGQVGGEYRFDVTDGWKSFLGASYRYVGKRLGEFAGPGAARYVLPKYETVDLRAGIDRNGFEASFFVRNIADKRGYTGGFVFGPYATAALLQPRTMGLVLSKTF</sequence>
<dbReference type="GO" id="GO:0009279">
    <property type="term" value="C:cell outer membrane"/>
    <property type="evidence" value="ECO:0007669"/>
    <property type="project" value="UniProtKB-SubCell"/>
</dbReference>
<evidence type="ECO:0000256" key="12">
    <source>
        <dbReference type="RuleBase" id="RU003357"/>
    </source>
</evidence>
<dbReference type="PANTHER" id="PTHR32552">
    <property type="entry name" value="FERRICHROME IRON RECEPTOR-RELATED"/>
    <property type="match status" value="1"/>
</dbReference>
<name>A0A4Q6XL08_9SPHN</name>
<evidence type="ECO:0000256" key="1">
    <source>
        <dbReference type="ARBA" id="ARBA00004571"/>
    </source>
</evidence>
<dbReference type="InterPro" id="IPR039426">
    <property type="entry name" value="TonB-dep_rcpt-like"/>
</dbReference>
<evidence type="ECO:0000313" key="15">
    <source>
        <dbReference type="EMBL" id="RZF60613.1"/>
    </source>
</evidence>
<keyword evidence="13" id="KW-0732">Signal</keyword>
<dbReference type="Gene3D" id="3.55.50.30">
    <property type="match status" value="1"/>
</dbReference>
<accession>A0A4Q6XL08</accession>
<comment type="similarity">
    <text evidence="11 12">Belongs to the TonB-dependent receptor family.</text>
</comment>
<dbReference type="OrthoDB" id="9760333at2"/>
<keyword evidence="8 12" id="KW-0798">TonB box</keyword>
<organism evidence="15 16">
    <name type="scientific">Sphingomonas populi</name>
    <dbReference type="NCBI Taxonomy" id="2484750"/>
    <lineage>
        <taxon>Bacteria</taxon>
        <taxon>Pseudomonadati</taxon>
        <taxon>Pseudomonadota</taxon>
        <taxon>Alphaproteobacteria</taxon>
        <taxon>Sphingomonadales</taxon>
        <taxon>Sphingomonadaceae</taxon>
        <taxon>Sphingomonas</taxon>
    </lineage>
</organism>
<evidence type="ECO:0000256" key="13">
    <source>
        <dbReference type="SAM" id="SignalP"/>
    </source>
</evidence>
<evidence type="ECO:0000256" key="8">
    <source>
        <dbReference type="ARBA" id="ARBA00023077"/>
    </source>
</evidence>
<gene>
    <name evidence="15" type="ORF">EWE75_22195</name>
</gene>
<feature type="chain" id="PRO_5020180775" evidence="13">
    <location>
        <begin position="40"/>
        <end position="831"/>
    </location>
</feature>
<dbReference type="Gene3D" id="2.40.170.20">
    <property type="entry name" value="TonB-dependent receptor, beta-barrel domain"/>
    <property type="match status" value="1"/>
</dbReference>
<evidence type="ECO:0000259" key="14">
    <source>
        <dbReference type="SMART" id="SM00965"/>
    </source>
</evidence>
<dbReference type="Pfam" id="PF07715">
    <property type="entry name" value="Plug"/>
    <property type="match status" value="1"/>
</dbReference>
<keyword evidence="9 11" id="KW-0472">Membrane</keyword>
<dbReference type="InterPro" id="IPR000531">
    <property type="entry name" value="Beta-barrel_TonB"/>
</dbReference>
<dbReference type="EMBL" id="SGIS01000060">
    <property type="protein sequence ID" value="RZF60613.1"/>
    <property type="molecule type" value="Genomic_DNA"/>
</dbReference>
<dbReference type="AlphaFoldDB" id="A0A4Q6XL08"/>
<evidence type="ECO:0000256" key="2">
    <source>
        <dbReference type="ARBA" id="ARBA00022448"/>
    </source>
</evidence>
<dbReference type="PROSITE" id="PS52016">
    <property type="entry name" value="TONB_DEPENDENT_REC_3"/>
    <property type="match status" value="1"/>
</dbReference>
<keyword evidence="2 11" id="KW-0813">Transport</keyword>
<evidence type="ECO:0000256" key="9">
    <source>
        <dbReference type="ARBA" id="ARBA00023136"/>
    </source>
</evidence>
<proteinExistence type="inferred from homology"/>
<evidence type="ECO:0000313" key="16">
    <source>
        <dbReference type="Proteomes" id="UP000292085"/>
    </source>
</evidence>
<keyword evidence="5 11" id="KW-0812">Transmembrane</keyword>
<dbReference type="SMART" id="SM00965">
    <property type="entry name" value="STN"/>
    <property type="match status" value="1"/>
</dbReference>
<evidence type="ECO:0000256" key="4">
    <source>
        <dbReference type="ARBA" id="ARBA00022496"/>
    </source>
</evidence>
<dbReference type="InterPro" id="IPR011662">
    <property type="entry name" value="Secretin/TonB_short_N"/>
</dbReference>